<organism evidence="2 3">
    <name type="scientific">Sorghum bicolor</name>
    <name type="common">Sorghum</name>
    <name type="synonym">Sorghum vulgare</name>
    <dbReference type="NCBI Taxonomy" id="4558"/>
    <lineage>
        <taxon>Eukaryota</taxon>
        <taxon>Viridiplantae</taxon>
        <taxon>Streptophyta</taxon>
        <taxon>Embryophyta</taxon>
        <taxon>Tracheophyta</taxon>
        <taxon>Spermatophyta</taxon>
        <taxon>Magnoliopsida</taxon>
        <taxon>Liliopsida</taxon>
        <taxon>Poales</taxon>
        <taxon>Poaceae</taxon>
        <taxon>PACMAD clade</taxon>
        <taxon>Panicoideae</taxon>
        <taxon>Andropogonodae</taxon>
        <taxon>Andropogoneae</taxon>
        <taxon>Sorghinae</taxon>
        <taxon>Sorghum</taxon>
    </lineage>
</organism>
<sequence>MEERQGYADTLLRTTLQLLLKGVSPEIRRQGLNLMLHLLRYRWDELCIEEWSASSDVADLVAGLHGATDISPSKNAIAALMAEVIWSGGISLLNALLPSIIILAKRGPAEAELAALIFKWISDFGTVCTVDLEGGQSEAILCGLDEALPSIMVILSSLLEKYGGSFLTKHPEQLTVSSKKHGLTVAACLLAANAYAEWVPVVHLAKYGLVERCKSFLYFSNPHVLALSFFKVICQRRRPPYDTEDYDTIMSLVFWSLINISKDFLISAKTHCGLLDECLLDFTGRICECLIALGSFNMQFIIKDRNRAPVFFRQMLEYYQHDKIALHFRCLQFWLMVLKELPKEKYVVPYPGPVASPASLRNSTEKGNNGAMVFVSDDICDGMLDISFKRILKKSEVASPELMELCSDEVHGKNGFLQYHSLLLDLITFIAYERPIIAAKRAVQRITCVIGDVKAGTTYPKDLVAIESAQLGLETVVSAIFDDAAKSSLDVEFPSQRIHKIFERLLLQFLSLNWTEPKLVIILGHYLDALCPFLRHFPDAVGMVVAKLLELLSSINVDCHDPSKSQCARLQICSGIIHISQVADGASLPSYMKDLFSIPHITEEDVLAFVESNITAYSVEQKQACEEWNQDGGATHTSSGSSVMTSPSTHMTSELCPWAQNVQSPGLYVALSYFHDLPTMQPSFNLCSLFPISNGIALTLNQKKLNHNLIHCPRLYYTSFPHHGSVPISWLRLGTKSYYGNEAKSLNLSPEYQISTHVSEGSTQFVSEINLGIVGTMSCHQEKGQLLLLEHNILSEVFVNVTSFPRMEDVEHLLPDLLGVLNKIWTQSDWENKYMRYTYCISGLFGNDQFRRTVHSLVKSFENLLGGRIVEFSGICEAHSLVSADYLYSSTLPKLMLPLILRILRCIQMLWREPNTYDLSAATAEDISFILENGKLLHSDEAEMLQNAKRWSQEIRATGYNVIRLCASVKGAFYGLLDRSSIIEVLTGNLRSMEFNHLGKLIQVVFIPLIKYCPHECWDEWMVELLEPVFSYCEEIFYYAWFTFLHEGRAKVTAYLGNPHGPEEIVNQFEKETLLKFTRSVSELLGVLASEKMNSSLSLLNYRIKTSMKADVQDLESISSSSIIGYLLLHNCFGRFSMYMFGCLVDYQAVENALPFCYSLVHLARATNHARLNQFILNEMLPTIILLLGVDVKSAISQLSCSLNSTRKEDARNNVTRLCQEIYEVYIDSQVIVGTNGVSDRFKGWLAKELEYLHKRASCAVPVDFPEGAKWDWELNEEFERYLPTYMSMLEEVDAMDGCLKDNYLDDEILFEKLRPEFKSMYGIDSYLHPYLNTMTCMLQRKMPAVYYWKRINCISQHLNQLITLKPYVKRTDSWGSILKRLLENYEPQSDLVQCNPASVVDIFRRSLLFYWEPQFHPLIREAHQELLKTIACQLALADKSVMFEPLEPHPHDFLEHLQPYACMYIKRKKQEFGYFRIEEQVRMHEEFDHHLASGILDHRLNEFNCSKDDFVHNFAVNDLANSSFATLEHDLISMSFERRAKIVEWEDERSLYSECIIGLLNNDEMKDELGSLLKMLDAAGFFSVNDDMVDWNNRLFSDSIDKFNEMVFPGRCVGRCLVIQGIMDYQKIMQMKDVAWQDAFKMVVSNTIDLWKENLRQFWLTTRHYKHDYYDVLAHPLQKVFLMGGAPKPRYG</sequence>
<dbReference type="InParanoid" id="A0A1B6PS31"/>
<dbReference type="GO" id="GO:0005737">
    <property type="term" value="C:cytoplasm"/>
    <property type="evidence" value="ECO:0000318"/>
    <property type="project" value="GO_Central"/>
</dbReference>
<dbReference type="Proteomes" id="UP000000768">
    <property type="component" value="Chromosome 5"/>
</dbReference>
<dbReference type="EMBL" id="CM000764">
    <property type="protein sequence ID" value="KXG28477.1"/>
    <property type="molecule type" value="Genomic_DNA"/>
</dbReference>
<protein>
    <recommendedName>
        <fullName evidence="1">Exportin-5 C-terminal domain-containing protein</fullName>
    </recommendedName>
</protein>
<name>A0A1B6PS31_SORBI</name>
<dbReference type="Gene3D" id="1.25.10.10">
    <property type="entry name" value="Leucine-rich Repeat Variant"/>
    <property type="match status" value="2"/>
</dbReference>
<dbReference type="InterPro" id="IPR016024">
    <property type="entry name" value="ARM-type_fold"/>
</dbReference>
<accession>A0A1B6PS31</accession>
<dbReference type="InterPro" id="IPR045065">
    <property type="entry name" value="XPO1/5"/>
</dbReference>
<reference evidence="2 3" key="1">
    <citation type="journal article" date="2009" name="Nature">
        <title>The Sorghum bicolor genome and the diversification of grasses.</title>
        <authorList>
            <person name="Paterson A.H."/>
            <person name="Bowers J.E."/>
            <person name="Bruggmann R."/>
            <person name="Dubchak I."/>
            <person name="Grimwood J."/>
            <person name="Gundlach H."/>
            <person name="Haberer G."/>
            <person name="Hellsten U."/>
            <person name="Mitros T."/>
            <person name="Poliakov A."/>
            <person name="Schmutz J."/>
            <person name="Spannagl M."/>
            <person name="Tang H."/>
            <person name="Wang X."/>
            <person name="Wicker T."/>
            <person name="Bharti A.K."/>
            <person name="Chapman J."/>
            <person name="Feltus F.A."/>
            <person name="Gowik U."/>
            <person name="Grigoriev I.V."/>
            <person name="Lyons E."/>
            <person name="Maher C.A."/>
            <person name="Martis M."/>
            <person name="Narechania A."/>
            <person name="Otillar R.P."/>
            <person name="Penning B.W."/>
            <person name="Salamov A.A."/>
            <person name="Wang Y."/>
            <person name="Zhang L."/>
            <person name="Carpita N.C."/>
            <person name="Freeling M."/>
            <person name="Gingle A.R."/>
            <person name="Hash C.T."/>
            <person name="Keller B."/>
            <person name="Klein P."/>
            <person name="Kresovich S."/>
            <person name="McCann M.C."/>
            <person name="Ming R."/>
            <person name="Peterson D.G."/>
            <person name="Mehboob-ur-Rahman"/>
            <person name="Ware D."/>
            <person name="Westhoff P."/>
            <person name="Mayer K.F."/>
            <person name="Messing J."/>
            <person name="Rokhsar D.S."/>
        </authorList>
    </citation>
    <scope>NUCLEOTIDE SEQUENCE [LARGE SCALE GENOMIC DNA]</scope>
    <source>
        <strain evidence="3">cv. BTx623</strain>
    </source>
</reference>
<keyword evidence="3" id="KW-1185">Reference proteome</keyword>
<dbReference type="GO" id="GO:0000056">
    <property type="term" value="P:ribosomal small subunit export from nucleus"/>
    <property type="evidence" value="ECO:0000318"/>
    <property type="project" value="GO_Central"/>
</dbReference>
<dbReference type="Pfam" id="PF19273">
    <property type="entry name" value="Exportin-5"/>
    <property type="match status" value="2"/>
</dbReference>
<evidence type="ECO:0000259" key="1">
    <source>
        <dbReference type="Pfam" id="PF19273"/>
    </source>
</evidence>
<dbReference type="GO" id="GO:0006611">
    <property type="term" value="P:protein export from nucleus"/>
    <property type="evidence" value="ECO:0007669"/>
    <property type="project" value="InterPro"/>
</dbReference>
<dbReference type="InterPro" id="IPR011989">
    <property type="entry name" value="ARM-like"/>
</dbReference>
<evidence type="ECO:0000313" key="3">
    <source>
        <dbReference type="Proteomes" id="UP000000768"/>
    </source>
</evidence>
<dbReference type="FunCoup" id="A0A1B6PS31">
    <property type="interactions" value="614"/>
</dbReference>
<dbReference type="Gramene" id="KXG28477">
    <property type="protein sequence ID" value="KXG28477"/>
    <property type="gene ID" value="SORBI_3005G127300"/>
</dbReference>
<gene>
    <name evidence="2" type="ORF">SORBI_3005G127300</name>
</gene>
<dbReference type="eggNOG" id="KOG2020">
    <property type="taxonomic scope" value="Eukaryota"/>
</dbReference>
<dbReference type="GO" id="GO:0000055">
    <property type="term" value="P:ribosomal large subunit export from nucleus"/>
    <property type="evidence" value="ECO:0000318"/>
    <property type="project" value="GO_Central"/>
</dbReference>
<proteinExistence type="predicted"/>
<dbReference type="PANTHER" id="PTHR11223">
    <property type="entry name" value="EXPORTIN 1/5"/>
    <property type="match status" value="1"/>
</dbReference>
<dbReference type="PANTHER" id="PTHR11223:SF6">
    <property type="entry name" value="EXPORTIN-5 C-TERMINAL DOMAIN-CONTAINING PROTEIN"/>
    <property type="match status" value="1"/>
</dbReference>
<dbReference type="OrthoDB" id="651267at2759"/>
<feature type="domain" description="Exportin-5 C-terminal" evidence="1">
    <location>
        <begin position="281"/>
        <end position="609"/>
    </location>
</feature>
<feature type="domain" description="Exportin-5 C-terminal" evidence="1">
    <location>
        <begin position="774"/>
        <end position="1191"/>
    </location>
</feature>
<dbReference type="GO" id="GO:0005049">
    <property type="term" value="F:nuclear export signal receptor activity"/>
    <property type="evidence" value="ECO:0000318"/>
    <property type="project" value="GO_Central"/>
</dbReference>
<dbReference type="ExpressionAtlas" id="A0A1B6PS31">
    <property type="expression patterns" value="baseline and differential"/>
</dbReference>
<dbReference type="InterPro" id="IPR045478">
    <property type="entry name" value="Exportin-5_C"/>
</dbReference>
<evidence type="ECO:0000313" key="2">
    <source>
        <dbReference type="EMBL" id="KXG28477.1"/>
    </source>
</evidence>
<dbReference type="SUPFAM" id="SSF48371">
    <property type="entry name" value="ARM repeat"/>
    <property type="match status" value="1"/>
</dbReference>
<dbReference type="GO" id="GO:0005634">
    <property type="term" value="C:nucleus"/>
    <property type="evidence" value="ECO:0000318"/>
    <property type="project" value="GO_Central"/>
</dbReference>
<reference evidence="3" key="2">
    <citation type="journal article" date="2018" name="Plant J.">
        <title>The Sorghum bicolor reference genome: improved assembly, gene annotations, a transcriptome atlas, and signatures of genome organization.</title>
        <authorList>
            <person name="McCormick R.F."/>
            <person name="Truong S.K."/>
            <person name="Sreedasyam A."/>
            <person name="Jenkins J."/>
            <person name="Shu S."/>
            <person name="Sims D."/>
            <person name="Kennedy M."/>
            <person name="Amirebrahimi M."/>
            <person name="Weers B.D."/>
            <person name="McKinley B."/>
            <person name="Mattison A."/>
            <person name="Morishige D.T."/>
            <person name="Grimwood J."/>
            <person name="Schmutz J."/>
            <person name="Mullet J.E."/>
        </authorList>
    </citation>
    <scope>NUCLEOTIDE SEQUENCE [LARGE SCALE GENOMIC DNA]</scope>
    <source>
        <strain evidence="3">cv. BTx623</strain>
    </source>
</reference>
<dbReference type="STRING" id="4558.A0A1B6PS31"/>